<comment type="caution">
    <text evidence="1">The sequence shown here is derived from an EMBL/GenBank/DDBJ whole genome shotgun (WGS) entry which is preliminary data.</text>
</comment>
<dbReference type="EMBL" id="JAUKPO010000036">
    <property type="protein sequence ID" value="MDO1450763.1"/>
    <property type="molecule type" value="Genomic_DNA"/>
</dbReference>
<evidence type="ECO:0000313" key="1">
    <source>
        <dbReference type="EMBL" id="MDO1450763.1"/>
    </source>
</evidence>
<protein>
    <submittedName>
        <fullName evidence="1">Uncharacterized protein</fullName>
    </submittedName>
</protein>
<gene>
    <name evidence="1" type="ORF">Q0590_31105</name>
</gene>
<keyword evidence="2" id="KW-1185">Reference proteome</keyword>
<dbReference type="RefSeq" id="WP_302041564.1">
    <property type="nucleotide sequence ID" value="NZ_JAUKPO010000036.1"/>
</dbReference>
<reference evidence="1" key="1">
    <citation type="submission" date="2023-07" db="EMBL/GenBank/DDBJ databases">
        <title>The genome sequence of Rhodocytophaga aerolata KACC 12507.</title>
        <authorList>
            <person name="Zhang X."/>
        </authorList>
    </citation>
    <scope>NUCLEOTIDE SEQUENCE</scope>
    <source>
        <strain evidence="1">KACC 12507</strain>
    </source>
</reference>
<proteinExistence type="predicted"/>
<sequence length="128" mass="14033">MPELADYEVAASSTFLSAGKLLSTTFNSGGRNAGKRAYAQISALGGLKTNVQGMGFRMVLNGTSIGTHYVSRFQEGQNFVIYDQMLVEFSSDLLKPSGDNTFVLLPQYTDQTDYCWIGTAIVHFRQNS</sequence>
<organism evidence="1 2">
    <name type="scientific">Rhodocytophaga aerolata</name>
    <dbReference type="NCBI Taxonomy" id="455078"/>
    <lineage>
        <taxon>Bacteria</taxon>
        <taxon>Pseudomonadati</taxon>
        <taxon>Bacteroidota</taxon>
        <taxon>Cytophagia</taxon>
        <taxon>Cytophagales</taxon>
        <taxon>Rhodocytophagaceae</taxon>
        <taxon>Rhodocytophaga</taxon>
    </lineage>
</organism>
<accession>A0ABT8RHW7</accession>
<dbReference type="Proteomes" id="UP001168528">
    <property type="component" value="Unassembled WGS sequence"/>
</dbReference>
<name>A0ABT8RHW7_9BACT</name>
<evidence type="ECO:0000313" key="2">
    <source>
        <dbReference type="Proteomes" id="UP001168528"/>
    </source>
</evidence>